<keyword evidence="2" id="KW-1185">Reference proteome</keyword>
<gene>
    <name evidence="1" type="ORF">DPEC_G00355730</name>
</gene>
<evidence type="ECO:0000313" key="2">
    <source>
        <dbReference type="Proteomes" id="UP001157502"/>
    </source>
</evidence>
<dbReference type="EMBL" id="CM055764">
    <property type="protein sequence ID" value="KAJ7984527.1"/>
    <property type="molecule type" value="Genomic_DNA"/>
</dbReference>
<accession>A0ACC2EZK6</accession>
<dbReference type="Proteomes" id="UP001157502">
    <property type="component" value="Chromosome 37"/>
</dbReference>
<protein>
    <submittedName>
        <fullName evidence="1">Uncharacterized protein</fullName>
    </submittedName>
</protein>
<comment type="caution">
    <text evidence="1">The sequence shown here is derived from an EMBL/GenBank/DDBJ whole genome shotgun (WGS) entry which is preliminary data.</text>
</comment>
<proteinExistence type="predicted"/>
<sequence>MEDLIGSLERKLQRPLLAKSRTLPSIPQSPTVARVHHKDLIGGSPPRRKTLASTSLQPCTLPPAGEPWRLEDDGEGEVTGRVCANARPRSQSPFSHFRTRSAYLRKSASVDDQLDMVDYRSPALPAGKGGRGSKGKLKRKFVFYDETQATSSYSVAVLEEPQIDMAVLTTDSRRALHNRTGRCHVVFQMKQLTSAIMRYQTNTIDSLPRPPAPSSSPPAAVIIKINFRSLRSPAFDRPGAHVMLNPVRALNRARPGLLV</sequence>
<reference evidence="1" key="1">
    <citation type="submission" date="2021-05" db="EMBL/GenBank/DDBJ databases">
        <authorList>
            <person name="Pan Q."/>
            <person name="Jouanno E."/>
            <person name="Zahm M."/>
            <person name="Klopp C."/>
            <person name="Cabau C."/>
            <person name="Louis A."/>
            <person name="Berthelot C."/>
            <person name="Parey E."/>
            <person name="Roest Crollius H."/>
            <person name="Montfort J."/>
            <person name="Robinson-Rechavi M."/>
            <person name="Bouchez O."/>
            <person name="Lampietro C."/>
            <person name="Lopez Roques C."/>
            <person name="Donnadieu C."/>
            <person name="Postlethwait J."/>
            <person name="Bobe J."/>
            <person name="Dillon D."/>
            <person name="Chandos A."/>
            <person name="von Hippel F."/>
            <person name="Guiguen Y."/>
        </authorList>
    </citation>
    <scope>NUCLEOTIDE SEQUENCE</scope>
    <source>
        <strain evidence="1">YG-Jan2019</strain>
    </source>
</reference>
<evidence type="ECO:0000313" key="1">
    <source>
        <dbReference type="EMBL" id="KAJ7984527.1"/>
    </source>
</evidence>
<organism evidence="1 2">
    <name type="scientific">Dallia pectoralis</name>
    <name type="common">Alaska blackfish</name>
    <dbReference type="NCBI Taxonomy" id="75939"/>
    <lineage>
        <taxon>Eukaryota</taxon>
        <taxon>Metazoa</taxon>
        <taxon>Chordata</taxon>
        <taxon>Craniata</taxon>
        <taxon>Vertebrata</taxon>
        <taxon>Euteleostomi</taxon>
        <taxon>Actinopterygii</taxon>
        <taxon>Neopterygii</taxon>
        <taxon>Teleostei</taxon>
        <taxon>Protacanthopterygii</taxon>
        <taxon>Esociformes</taxon>
        <taxon>Umbridae</taxon>
        <taxon>Dallia</taxon>
    </lineage>
</organism>
<name>A0ACC2EZK6_DALPE</name>